<dbReference type="PROSITE" id="PS50846">
    <property type="entry name" value="HMA_2"/>
    <property type="match status" value="1"/>
</dbReference>
<dbReference type="PROSITE" id="PS01047">
    <property type="entry name" value="HMA_1"/>
    <property type="match status" value="1"/>
</dbReference>
<dbReference type="SUPFAM" id="SSF55008">
    <property type="entry name" value="HMA, heavy metal-associated domain"/>
    <property type="match status" value="1"/>
</dbReference>
<evidence type="ECO:0000313" key="4">
    <source>
        <dbReference type="Proteomes" id="UP000275267"/>
    </source>
</evidence>
<reference evidence="4" key="1">
    <citation type="journal article" date="2019" name="Nat. Commun.">
        <title>The genome of broomcorn millet.</title>
        <authorList>
            <person name="Zou C."/>
            <person name="Miki D."/>
            <person name="Li D."/>
            <person name="Tang Q."/>
            <person name="Xiao L."/>
            <person name="Rajput S."/>
            <person name="Deng P."/>
            <person name="Jia W."/>
            <person name="Huang R."/>
            <person name="Zhang M."/>
            <person name="Sun Y."/>
            <person name="Hu J."/>
            <person name="Fu X."/>
            <person name="Schnable P.S."/>
            <person name="Li F."/>
            <person name="Zhang H."/>
            <person name="Feng B."/>
            <person name="Zhu X."/>
            <person name="Liu R."/>
            <person name="Schnable J.C."/>
            <person name="Zhu J.-K."/>
            <person name="Zhang H."/>
        </authorList>
    </citation>
    <scope>NUCLEOTIDE SEQUENCE [LARGE SCALE GENOMIC DNA]</scope>
</reference>
<dbReference type="CDD" id="cd00371">
    <property type="entry name" value="HMA"/>
    <property type="match status" value="1"/>
</dbReference>
<gene>
    <name evidence="3" type="ORF">C2845_PM12G04160</name>
</gene>
<name>A0A3L6QLJ3_PANMI</name>
<dbReference type="AlphaFoldDB" id="A0A3L6QLJ3"/>
<organism evidence="3 4">
    <name type="scientific">Panicum miliaceum</name>
    <name type="common">Proso millet</name>
    <name type="synonym">Broomcorn millet</name>
    <dbReference type="NCBI Taxonomy" id="4540"/>
    <lineage>
        <taxon>Eukaryota</taxon>
        <taxon>Viridiplantae</taxon>
        <taxon>Streptophyta</taxon>
        <taxon>Embryophyta</taxon>
        <taxon>Tracheophyta</taxon>
        <taxon>Spermatophyta</taxon>
        <taxon>Magnoliopsida</taxon>
        <taxon>Liliopsida</taxon>
        <taxon>Poales</taxon>
        <taxon>Poaceae</taxon>
        <taxon>PACMAD clade</taxon>
        <taxon>Panicoideae</taxon>
        <taxon>Panicodae</taxon>
        <taxon>Paniceae</taxon>
        <taxon>Panicinae</taxon>
        <taxon>Panicum</taxon>
        <taxon>Panicum sect. Panicum</taxon>
    </lineage>
</organism>
<dbReference type="EMBL" id="PQIB02000012">
    <property type="protein sequence ID" value="RLM80672.1"/>
    <property type="molecule type" value="Genomic_DNA"/>
</dbReference>
<comment type="caution">
    <text evidence="3">The sequence shown here is derived from an EMBL/GenBank/DDBJ whole genome shotgun (WGS) entry which is preliminary data.</text>
</comment>
<keyword evidence="4" id="KW-1185">Reference proteome</keyword>
<dbReference type="Gene3D" id="3.30.70.100">
    <property type="match status" value="1"/>
</dbReference>
<dbReference type="PANTHER" id="PTHR46594:SF6">
    <property type="entry name" value="COPPER-TRANSPORTING ATPASE RAN1"/>
    <property type="match status" value="1"/>
</dbReference>
<dbReference type="FunFam" id="3.30.70.100:FF:000001">
    <property type="entry name" value="ATPase copper transporting beta"/>
    <property type="match status" value="1"/>
</dbReference>
<evidence type="ECO:0000256" key="1">
    <source>
        <dbReference type="ARBA" id="ARBA00022723"/>
    </source>
</evidence>
<accession>A0A3L6QLJ3</accession>
<dbReference type="PANTHER" id="PTHR46594">
    <property type="entry name" value="P-TYPE CATION-TRANSPORTING ATPASE"/>
    <property type="match status" value="1"/>
</dbReference>
<dbReference type="Pfam" id="PF00403">
    <property type="entry name" value="HMA"/>
    <property type="match status" value="1"/>
</dbReference>
<proteinExistence type="predicted"/>
<feature type="domain" description="HMA" evidence="2">
    <location>
        <begin position="46"/>
        <end position="104"/>
    </location>
</feature>
<dbReference type="Proteomes" id="UP000275267">
    <property type="component" value="Unassembled WGS sequence"/>
</dbReference>
<dbReference type="InterPro" id="IPR006121">
    <property type="entry name" value="HMA_dom"/>
</dbReference>
<dbReference type="STRING" id="4540.A0A3L6QLJ3"/>
<dbReference type="GO" id="GO:0046872">
    <property type="term" value="F:metal ion binding"/>
    <property type="evidence" value="ECO:0007669"/>
    <property type="project" value="UniProtKB-KW"/>
</dbReference>
<dbReference type="InterPro" id="IPR017969">
    <property type="entry name" value="Heavy-metal-associated_CS"/>
</dbReference>
<protein>
    <recommendedName>
        <fullName evidence="2">HMA domain-containing protein</fullName>
    </recommendedName>
</protein>
<evidence type="ECO:0000313" key="3">
    <source>
        <dbReference type="EMBL" id="RLM80672.1"/>
    </source>
</evidence>
<dbReference type="InterPro" id="IPR036163">
    <property type="entry name" value="HMA_dom_sf"/>
</dbReference>
<sequence length="104" mass="10789">MAHLQLTALAGGAGDEMEEVALLGSYDVEAGPAGAEWEADEEAGMRRVQVRVAGMTCSACTGAVEAALSARRGVRRASVSLLQNRAHVVYDPALAKVREPGLAP</sequence>
<keyword evidence="1" id="KW-0479">Metal-binding</keyword>
<evidence type="ECO:0000259" key="2">
    <source>
        <dbReference type="PROSITE" id="PS50846"/>
    </source>
</evidence>